<evidence type="ECO:0000259" key="9">
    <source>
        <dbReference type="Pfam" id="PF00754"/>
    </source>
</evidence>
<dbReference type="PANTHER" id="PTHR22600">
    <property type="entry name" value="BETA-HEXOSAMINIDASE"/>
    <property type="match status" value="1"/>
</dbReference>
<proteinExistence type="inferred from homology"/>
<feature type="domain" description="Glycoside hydrolase family 20 catalytic" evidence="8">
    <location>
        <begin position="152"/>
        <end position="502"/>
    </location>
</feature>
<feature type="domain" description="Beta-hexosaminidase bacterial type N-terminal" evidence="10">
    <location>
        <begin position="23"/>
        <end position="148"/>
    </location>
</feature>
<dbReference type="SUPFAM" id="SSF49785">
    <property type="entry name" value="Galactose-binding domain-like"/>
    <property type="match status" value="1"/>
</dbReference>
<dbReference type="GO" id="GO:0016020">
    <property type="term" value="C:membrane"/>
    <property type="evidence" value="ECO:0007669"/>
    <property type="project" value="TreeGrafter"/>
</dbReference>
<dbReference type="SUPFAM" id="SSF55545">
    <property type="entry name" value="beta-N-acetylhexosaminidase-like domain"/>
    <property type="match status" value="1"/>
</dbReference>
<evidence type="ECO:0000259" key="11">
    <source>
        <dbReference type="Pfam" id="PF13290"/>
    </source>
</evidence>
<dbReference type="CDD" id="cd06563">
    <property type="entry name" value="GH20_chitobiase-like"/>
    <property type="match status" value="1"/>
</dbReference>
<dbReference type="Proteomes" id="UP000316167">
    <property type="component" value="Unassembled WGS sequence"/>
</dbReference>
<evidence type="ECO:0000313" key="13">
    <source>
        <dbReference type="Proteomes" id="UP000316167"/>
    </source>
</evidence>
<evidence type="ECO:0000259" key="8">
    <source>
        <dbReference type="Pfam" id="PF00728"/>
    </source>
</evidence>
<dbReference type="Pfam" id="PF00754">
    <property type="entry name" value="F5_F8_type_C"/>
    <property type="match status" value="1"/>
</dbReference>
<dbReference type="RefSeq" id="WP_144888501.1">
    <property type="nucleotide sequence ID" value="NZ_VLLE01000007.1"/>
</dbReference>
<dbReference type="GO" id="GO:0005975">
    <property type="term" value="P:carbohydrate metabolic process"/>
    <property type="evidence" value="ECO:0007669"/>
    <property type="project" value="InterPro"/>
</dbReference>
<dbReference type="InterPro" id="IPR008979">
    <property type="entry name" value="Galactose-bd-like_sf"/>
</dbReference>
<dbReference type="OrthoDB" id="726159at2"/>
<keyword evidence="7" id="KW-0732">Signal</keyword>
<evidence type="ECO:0000259" key="10">
    <source>
        <dbReference type="Pfam" id="PF02838"/>
    </source>
</evidence>
<comment type="catalytic activity">
    <reaction evidence="1">
        <text>Hydrolysis of terminal non-reducing N-acetyl-D-hexosamine residues in N-acetyl-beta-D-hexosaminides.</text>
        <dbReference type="EC" id="3.2.1.52"/>
    </reaction>
</comment>
<dbReference type="Pfam" id="PF02838">
    <property type="entry name" value="Glyco_hydro_20b"/>
    <property type="match status" value="1"/>
</dbReference>
<dbReference type="InterPro" id="IPR000421">
    <property type="entry name" value="FA58C"/>
</dbReference>
<dbReference type="PANTHER" id="PTHR22600:SF57">
    <property type="entry name" value="BETA-N-ACETYLHEXOSAMINIDASE"/>
    <property type="match status" value="1"/>
</dbReference>
<gene>
    <name evidence="12" type="ORF">IQ13_4038</name>
</gene>
<reference evidence="12 13" key="1">
    <citation type="journal article" date="2015" name="Stand. Genomic Sci.">
        <title>Genomic Encyclopedia of Bacterial and Archaeal Type Strains, Phase III: the genomes of soil and plant-associated and newly described type strains.</title>
        <authorList>
            <person name="Whitman W.B."/>
            <person name="Woyke T."/>
            <person name="Klenk H.P."/>
            <person name="Zhou Y."/>
            <person name="Lilburn T.G."/>
            <person name="Beck B.J."/>
            <person name="De Vos P."/>
            <person name="Vandamme P."/>
            <person name="Eisen J.A."/>
            <person name="Garrity G."/>
            <person name="Hugenholtz P."/>
            <person name="Kyrpides N.C."/>
        </authorList>
    </citation>
    <scope>NUCLEOTIDE SEQUENCE [LARGE SCALE GENOMIC DNA]</scope>
    <source>
        <strain evidence="12 13">CGMCC 1.7271</strain>
    </source>
</reference>
<sequence>MSLKFVKFLLLLACPLTLFAQQVSIIPQPVELKLNEGNFSIDKNTTVQFNASQAALKPAVDFFLNAVKDISGIALQQNKPAAKKVEFILAAQTAFKPEAYSLTVTPSLIQIKASSYAGIFYGIQSVLQTLPQVRTNAALQVPCMQINDEPRFKWRGMHLDVSRHFFSADVVKQYINLMAMYKMNTFHWHLVDDQGWRIEIKKYPKLTSTGAWRVDQIDKVWGSRPQAKQGEAATYGGYYTQEQVKEIIAYAKTRNVTVVPEIEMPGHVASAIAAYPQLSCTQLPQLPLTGGNYNNMSSNYCAGNEEVFSFLQDVLTEVIALFPSTYIHIGGDEVDKGPWKKCERCQARMKKEGLKNEEELQSYFIKRMEKFIVSKKRKMIGWDEILEGGLAPEATVMSWRGEAGGIEAAKMHHDVVMTPGSPCYFDHYQAGPEGEPLAIGGFNTVKKVYDYEPIPKELSAEQQKYVLGAQGNVWTEYISTAEHLEYMVLPRMLALAETVWSPAATKNWNDFSRRLQFHFKAFDAKGLHYSPGNFTVDIKPASKNGKLEVALFSEVPTASILYTTDGSVPTVSSAVYKQPIAVESTQTIRAVTVQNGKIMNLQPVEQRFVMHKAVGANVQYAFAPSRSYMADGMNSLTDGVRGKSAVNKFWHGFNKNNLVATVDLGTEKNISRISLGCLQHYRDWIFLPTEVKFEVSLDGKIFTEVATVQNDVPVNTLALTIKDFKTTFAAINARYVRVTAFTLEACPKGHPGEGKPAWTFADELEVE</sequence>
<evidence type="ECO:0000256" key="1">
    <source>
        <dbReference type="ARBA" id="ARBA00001231"/>
    </source>
</evidence>
<dbReference type="GO" id="GO:0004563">
    <property type="term" value="F:beta-N-acetylhexosaminidase activity"/>
    <property type="evidence" value="ECO:0007669"/>
    <property type="project" value="UniProtKB-EC"/>
</dbReference>
<dbReference type="EC" id="3.2.1.52" evidence="3"/>
<protein>
    <recommendedName>
        <fullName evidence="3">beta-N-acetylhexosaminidase</fullName>
        <ecNumber evidence="3">3.2.1.52</ecNumber>
    </recommendedName>
</protein>
<dbReference type="Gene3D" id="3.20.20.80">
    <property type="entry name" value="Glycosidases"/>
    <property type="match status" value="1"/>
</dbReference>
<dbReference type="GO" id="GO:0030203">
    <property type="term" value="P:glycosaminoglycan metabolic process"/>
    <property type="evidence" value="ECO:0007669"/>
    <property type="project" value="TreeGrafter"/>
</dbReference>
<dbReference type="InterPro" id="IPR015883">
    <property type="entry name" value="Glyco_hydro_20_cat"/>
</dbReference>
<evidence type="ECO:0000256" key="5">
    <source>
        <dbReference type="ARBA" id="ARBA00023295"/>
    </source>
</evidence>
<organism evidence="12 13">
    <name type="scientific">Lacibacter cauensis</name>
    <dbReference type="NCBI Taxonomy" id="510947"/>
    <lineage>
        <taxon>Bacteria</taxon>
        <taxon>Pseudomonadati</taxon>
        <taxon>Bacteroidota</taxon>
        <taxon>Chitinophagia</taxon>
        <taxon>Chitinophagales</taxon>
        <taxon>Chitinophagaceae</taxon>
        <taxon>Lacibacter</taxon>
    </lineage>
</organism>
<evidence type="ECO:0000256" key="2">
    <source>
        <dbReference type="ARBA" id="ARBA00006285"/>
    </source>
</evidence>
<dbReference type="InterPro" id="IPR015882">
    <property type="entry name" value="HEX_bac_N"/>
</dbReference>
<feature type="active site" description="Proton donor" evidence="6">
    <location>
        <position position="333"/>
    </location>
</feature>
<evidence type="ECO:0000256" key="7">
    <source>
        <dbReference type="SAM" id="SignalP"/>
    </source>
</evidence>
<keyword evidence="5" id="KW-0326">Glycosidase</keyword>
<dbReference type="EMBL" id="VLLE01000007">
    <property type="protein sequence ID" value="TWI78353.1"/>
    <property type="molecule type" value="Genomic_DNA"/>
</dbReference>
<feature type="domain" description="GH29D-like beta-sandwich" evidence="11">
    <location>
        <begin position="544"/>
        <end position="597"/>
    </location>
</feature>
<dbReference type="AlphaFoldDB" id="A0A562SB40"/>
<keyword evidence="13" id="KW-1185">Reference proteome</keyword>
<dbReference type="Gene3D" id="2.60.120.260">
    <property type="entry name" value="Galactose-binding domain-like"/>
    <property type="match status" value="1"/>
</dbReference>
<keyword evidence="4" id="KW-0378">Hydrolase</keyword>
<dbReference type="Gene3D" id="3.30.379.10">
    <property type="entry name" value="Chitobiase/beta-hexosaminidase domain 2-like"/>
    <property type="match status" value="1"/>
</dbReference>
<comment type="similarity">
    <text evidence="2">Belongs to the glycosyl hydrolase 20 family.</text>
</comment>
<dbReference type="SUPFAM" id="SSF51445">
    <property type="entry name" value="(Trans)glycosidases"/>
    <property type="match status" value="1"/>
</dbReference>
<feature type="signal peptide" evidence="7">
    <location>
        <begin position="1"/>
        <end position="20"/>
    </location>
</feature>
<accession>A0A562SB40</accession>
<evidence type="ECO:0000256" key="3">
    <source>
        <dbReference type="ARBA" id="ARBA00012663"/>
    </source>
</evidence>
<dbReference type="InterPro" id="IPR017853">
    <property type="entry name" value="GH"/>
</dbReference>
<dbReference type="InterPro" id="IPR029018">
    <property type="entry name" value="Hex-like_dom2"/>
</dbReference>
<feature type="domain" description="F5/8 type C" evidence="9">
    <location>
        <begin position="636"/>
        <end position="742"/>
    </location>
</feature>
<dbReference type="Pfam" id="PF13290">
    <property type="entry name" value="CHB_HEX_C_1"/>
    <property type="match status" value="1"/>
</dbReference>
<dbReference type="InterPro" id="IPR025705">
    <property type="entry name" value="Beta_hexosaminidase_sua/sub"/>
</dbReference>
<feature type="chain" id="PRO_5022159878" description="beta-N-acetylhexosaminidase" evidence="7">
    <location>
        <begin position="21"/>
        <end position="767"/>
    </location>
</feature>
<dbReference type="Pfam" id="PF00728">
    <property type="entry name" value="Glyco_hydro_20"/>
    <property type="match status" value="1"/>
</dbReference>
<evidence type="ECO:0000256" key="6">
    <source>
        <dbReference type="PIRSR" id="PIRSR625705-1"/>
    </source>
</evidence>
<dbReference type="InterPro" id="IPR059177">
    <property type="entry name" value="GH29D-like_dom"/>
</dbReference>
<evidence type="ECO:0000256" key="4">
    <source>
        <dbReference type="ARBA" id="ARBA00022801"/>
    </source>
</evidence>
<dbReference type="PRINTS" id="PR00738">
    <property type="entry name" value="GLHYDRLASE20"/>
</dbReference>
<evidence type="ECO:0000313" key="12">
    <source>
        <dbReference type="EMBL" id="TWI78353.1"/>
    </source>
</evidence>
<name>A0A562SB40_9BACT</name>
<comment type="caution">
    <text evidence="12">The sequence shown here is derived from an EMBL/GenBank/DDBJ whole genome shotgun (WGS) entry which is preliminary data.</text>
</comment>